<dbReference type="AlphaFoldDB" id="A0AAD5N7C7"/>
<sequence length="194" mass="21745">MATMLQELDGVSAVERLILLDGSHLYMQTYRNVYRMAFGVTGDTLVNNPLFESEIMCAMTLRFANVDYKKFRVELLQQPGFKARIQKVVDTVMTTGLFKSPETIAFACEAMRSKFLMADKYKPQRKFAGQITLVRAEQGAAREEDVGHDYGIGQVSDDSKVYMVEGDHDTFVQGKTSAKTVAIINELILGTHRG</sequence>
<evidence type="ECO:0000313" key="2">
    <source>
        <dbReference type="Proteomes" id="UP001196413"/>
    </source>
</evidence>
<gene>
    <name evidence="1" type="ORF">KIN20_024222</name>
</gene>
<keyword evidence="2" id="KW-1185">Reference proteome</keyword>
<comment type="caution">
    <text evidence="1">The sequence shown here is derived from an EMBL/GenBank/DDBJ whole genome shotgun (WGS) entry which is preliminary data.</text>
</comment>
<reference evidence="1" key="1">
    <citation type="submission" date="2021-06" db="EMBL/GenBank/DDBJ databases">
        <title>Parelaphostrongylus tenuis whole genome reference sequence.</title>
        <authorList>
            <person name="Garwood T.J."/>
            <person name="Larsen P.A."/>
            <person name="Fountain-Jones N.M."/>
            <person name="Garbe J.R."/>
            <person name="Macchietto M.G."/>
            <person name="Kania S.A."/>
            <person name="Gerhold R.W."/>
            <person name="Richards J.E."/>
            <person name="Wolf T.M."/>
        </authorList>
    </citation>
    <scope>NUCLEOTIDE SEQUENCE</scope>
    <source>
        <strain evidence="1">MNPRO001-30</strain>
        <tissue evidence="1">Meninges</tissue>
    </source>
</reference>
<proteinExistence type="predicted"/>
<dbReference type="Gene3D" id="1.10.1470.20">
    <property type="entry name" value="Fatty acid synthase, domain 2"/>
    <property type="match status" value="1"/>
</dbReference>
<name>A0AAD5N7C7_PARTN</name>
<organism evidence="1 2">
    <name type="scientific">Parelaphostrongylus tenuis</name>
    <name type="common">Meningeal worm</name>
    <dbReference type="NCBI Taxonomy" id="148309"/>
    <lineage>
        <taxon>Eukaryota</taxon>
        <taxon>Metazoa</taxon>
        <taxon>Ecdysozoa</taxon>
        <taxon>Nematoda</taxon>
        <taxon>Chromadorea</taxon>
        <taxon>Rhabditida</taxon>
        <taxon>Rhabditina</taxon>
        <taxon>Rhabditomorpha</taxon>
        <taxon>Strongyloidea</taxon>
        <taxon>Metastrongylidae</taxon>
        <taxon>Parelaphostrongylus</taxon>
    </lineage>
</organism>
<dbReference type="SUPFAM" id="SSF53474">
    <property type="entry name" value="alpha/beta-Hydrolases"/>
    <property type="match status" value="1"/>
</dbReference>
<accession>A0AAD5N7C7</accession>
<dbReference type="InterPro" id="IPR029058">
    <property type="entry name" value="AB_hydrolase_fold"/>
</dbReference>
<dbReference type="EMBL" id="JAHQIW010004884">
    <property type="protein sequence ID" value="KAJ1364191.1"/>
    <property type="molecule type" value="Genomic_DNA"/>
</dbReference>
<evidence type="ECO:0000313" key="1">
    <source>
        <dbReference type="EMBL" id="KAJ1364191.1"/>
    </source>
</evidence>
<protein>
    <submittedName>
        <fullName evidence="1">Uncharacterized protein</fullName>
    </submittedName>
</protein>
<dbReference type="Proteomes" id="UP001196413">
    <property type="component" value="Unassembled WGS sequence"/>
</dbReference>